<dbReference type="Proteomes" id="UP000655868">
    <property type="component" value="Unassembled WGS sequence"/>
</dbReference>
<comment type="caution">
    <text evidence="1">The sequence shown here is derived from an EMBL/GenBank/DDBJ whole genome shotgun (WGS) entry which is preliminary data.</text>
</comment>
<sequence length="70" mass="7663">MNVLIEMTALSISRPASDANPADRAAWYEAKARLHEYLAAESAADRARETFLAAQAHEHSLRLLSARAIA</sequence>
<accession>A0A934NT61</accession>
<name>A0A934NT61_9NOCA</name>
<reference evidence="1" key="1">
    <citation type="submission" date="2020-12" db="EMBL/GenBank/DDBJ databases">
        <title>Antrihabitans popcorni sp. nov. and Antrihabitans auranticaus sp. nov., isolated from a larva cave.</title>
        <authorList>
            <person name="Lee S.D."/>
            <person name="Kim I.S."/>
        </authorList>
    </citation>
    <scope>NUCLEOTIDE SEQUENCE</scope>
    <source>
        <strain evidence="1">YC3-6</strain>
    </source>
</reference>
<proteinExistence type="predicted"/>
<evidence type="ECO:0000313" key="1">
    <source>
        <dbReference type="EMBL" id="MBJ8340762.1"/>
    </source>
</evidence>
<keyword evidence="2" id="KW-1185">Reference proteome</keyword>
<gene>
    <name evidence="1" type="ORF">JGU71_17865</name>
</gene>
<protein>
    <submittedName>
        <fullName evidence="1">Uncharacterized protein</fullName>
    </submittedName>
</protein>
<dbReference type="EMBL" id="JAEMNV010000005">
    <property type="protein sequence ID" value="MBJ8340762.1"/>
    <property type="molecule type" value="Genomic_DNA"/>
</dbReference>
<evidence type="ECO:0000313" key="2">
    <source>
        <dbReference type="Proteomes" id="UP000655868"/>
    </source>
</evidence>
<organism evidence="1 2">
    <name type="scientific">Antrihabitans stalagmiti</name>
    <dbReference type="NCBI Taxonomy" id="2799499"/>
    <lineage>
        <taxon>Bacteria</taxon>
        <taxon>Bacillati</taxon>
        <taxon>Actinomycetota</taxon>
        <taxon>Actinomycetes</taxon>
        <taxon>Mycobacteriales</taxon>
        <taxon>Nocardiaceae</taxon>
        <taxon>Antrihabitans</taxon>
    </lineage>
</organism>
<dbReference type="RefSeq" id="WP_199705624.1">
    <property type="nucleotide sequence ID" value="NZ_JAEMNV010000005.1"/>
</dbReference>
<dbReference type="AlphaFoldDB" id="A0A934NT61"/>